<evidence type="ECO:0000259" key="1">
    <source>
        <dbReference type="Pfam" id="PF04366"/>
    </source>
</evidence>
<dbReference type="Pfam" id="PF04366">
    <property type="entry name" value="Ysc84"/>
    <property type="match status" value="1"/>
</dbReference>
<sequence length="182" mass="19498">MKHKLSSFAIIATIMMFVNTFSYAEPVGVIEAKADAAIVQFKKEVKGGAKFLSRVKGYLVFPSVVKGGFVVGGEYGEGVLRVDGKTTSYYSIAAASVGFQMGLQQTSYIIAFADQDTLNAFAASNGWEAGVDGAITVLKWGKGKDIGSISFEKPIYAFVFGAKGLMYNLTLKGTKFTKIVPE</sequence>
<accession>A0A1W1ECN8</accession>
<reference evidence="2" key="1">
    <citation type="submission" date="2016-10" db="EMBL/GenBank/DDBJ databases">
        <authorList>
            <person name="de Groot N.N."/>
        </authorList>
    </citation>
    <scope>NUCLEOTIDE SEQUENCE</scope>
</reference>
<keyword evidence="2" id="KW-0449">Lipoprotein</keyword>
<organism evidence="2">
    <name type="scientific">hydrothermal vent metagenome</name>
    <dbReference type="NCBI Taxonomy" id="652676"/>
    <lineage>
        <taxon>unclassified sequences</taxon>
        <taxon>metagenomes</taxon>
        <taxon>ecological metagenomes</taxon>
    </lineage>
</organism>
<name>A0A1W1ECN8_9ZZZZ</name>
<dbReference type="EMBL" id="FPKX01000020">
    <property type="protein sequence ID" value="SFZ97778.1"/>
    <property type="molecule type" value="Genomic_DNA"/>
</dbReference>
<proteinExistence type="predicted"/>
<evidence type="ECO:0000313" key="2">
    <source>
        <dbReference type="EMBL" id="SFZ97778.1"/>
    </source>
</evidence>
<protein>
    <submittedName>
        <fullName evidence="2">Putative lipoprotein</fullName>
    </submittedName>
</protein>
<dbReference type="AlphaFoldDB" id="A0A1W1ECN8"/>
<gene>
    <name evidence="2" type="ORF">MNB_SV-5-148</name>
</gene>
<dbReference type="InterPro" id="IPR007461">
    <property type="entry name" value="Ysc84_actin-binding"/>
</dbReference>
<feature type="domain" description="Ysc84 actin-binding" evidence="1">
    <location>
        <begin position="94"/>
        <end position="177"/>
    </location>
</feature>